<evidence type="ECO:0000313" key="8">
    <source>
        <dbReference type="Proteomes" id="UP000002318"/>
    </source>
</evidence>
<feature type="transmembrane region" description="Helical" evidence="6">
    <location>
        <begin position="67"/>
        <end position="85"/>
    </location>
</feature>
<proteinExistence type="predicted"/>
<feature type="transmembrane region" description="Helical" evidence="6">
    <location>
        <begin position="12"/>
        <end position="30"/>
    </location>
</feature>
<dbReference type="PANTHER" id="PTHR32196">
    <property type="entry name" value="ABC TRANSPORTER PERMEASE PROTEIN YPHD-RELATED-RELATED"/>
    <property type="match status" value="1"/>
</dbReference>
<feature type="transmembrane region" description="Helical" evidence="6">
    <location>
        <begin position="265"/>
        <end position="287"/>
    </location>
</feature>
<evidence type="ECO:0000256" key="3">
    <source>
        <dbReference type="ARBA" id="ARBA00022692"/>
    </source>
</evidence>
<feature type="transmembrane region" description="Helical" evidence="6">
    <location>
        <begin position="91"/>
        <end position="114"/>
    </location>
</feature>
<dbReference type="GO" id="GO:0022857">
    <property type="term" value="F:transmembrane transporter activity"/>
    <property type="evidence" value="ECO:0007669"/>
    <property type="project" value="InterPro"/>
</dbReference>
<keyword evidence="5 6" id="KW-0472">Membrane</keyword>
<feature type="transmembrane region" description="Helical" evidence="6">
    <location>
        <begin position="159"/>
        <end position="180"/>
    </location>
</feature>
<keyword evidence="4 6" id="KW-1133">Transmembrane helix</keyword>
<dbReference type="GO" id="GO:0005886">
    <property type="term" value="C:plasma membrane"/>
    <property type="evidence" value="ECO:0007669"/>
    <property type="project" value="UniProtKB-SubCell"/>
</dbReference>
<evidence type="ECO:0000313" key="7">
    <source>
        <dbReference type="EMBL" id="ADK81187.1"/>
    </source>
</evidence>
<dbReference type="Proteomes" id="UP000002318">
    <property type="component" value="Chromosome"/>
</dbReference>
<evidence type="ECO:0000256" key="4">
    <source>
        <dbReference type="ARBA" id="ARBA00022989"/>
    </source>
</evidence>
<sequence>MKKISRLLHHNILLIFLILAVELLFLRLSLPRFFSLGTLLSFGRQTAITAILAIGMGIVLISGGIDLSLGAIVSMIGMVAATFMVRLNLPIPIVVLSCILLGGLLGAVNGFICAKVRIHPFILTTASAVIYRGAANILSNGMPIYGLPGNFLQIDKYHLFGIPVSVLILLMCLLMGNYLLKKTYLGKYIYAIGLDEKSAEYAGINSRQIKIIVYCISGFFYGIASILLLTRIGSAQPTAMNGIELDVLVAAAIGGIGFKGGRGHLLNIILGVFVMEIFGDTLIVFNVGEYYRSIFKGIVLLIALFADGALRNDRNIS</sequence>
<dbReference type="eggNOG" id="COG1172">
    <property type="taxonomic scope" value="Bacteria"/>
</dbReference>
<feature type="transmembrane region" description="Helical" evidence="6">
    <location>
        <begin position="121"/>
        <end position="139"/>
    </location>
</feature>
<dbReference type="STRING" id="573413.Spirs_2065"/>
<dbReference type="AlphaFoldDB" id="E1R301"/>
<dbReference type="EMBL" id="CP002116">
    <property type="protein sequence ID" value="ADK81187.1"/>
    <property type="molecule type" value="Genomic_DNA"/>
</dbReference>
<dbReference type="KEGG" id="ssm:Spirs_2065"/>
<dbReference type="HOGENOM" id="CLU_028880_2_2_12"/>
<keyword evidence="2" id="KW-1003">Cell membrane</keyword>
<name>E1R301_SEDSS</name>
<evidence type="ECO:0000256" key="1">
    <source>
        <dbReference type="ARBA" id="ARBA00004651"/>
    </source>
</evidence>
<feature type="transmembrane region" description="Helical" evidence="6">
    <location>
        <begin position="211"/>
        <end position="233"/>
    </location>
</feature>
<protein>
    <submittedName>
        <fullName evidence="7">Inner-membrane translocator</fullName>
    </submittedName>
</protein>
<feature type="transmembrane region" description="Helical" evidence="6">
    <location>
        <begin position="42"/>
        <end position="60"/>
    </location>
</feature>
<keyword evidence="8" id="KW-1185">Reference proteome</keyword>
<organism evidence="7 8">
    <name type="scientific">Sediminispirochaeta smaragdinae (strain DSM 11293 / JCM 15392 / SEBR 4228)</name>
    <name type="common">Spirochaeta smaragdinae</name>
    <dbReference type="NCBI Taxonomy" id="573413"/>
    <lineage>
        <taxon>Bacteria</taxon>
        <taxon>Pseudomonadati</taxon>
        <taxon>Spirochaetota</taxon>
        <taxon>Spirochaetia</taxon>
        <taxon>Spirochaetales</taxon>
        <taxon>Spirochaetaceae</taxon>
        <taxon>Sediminispirochaeta</taxon>
    </lineage>
</organism>
<evidence type="ECO:0000256" key="2">
    <source>
        <dbReference type="ARBA" id="ARBA00022475"/>
    </source>
</evidence>
<gene>
    <name evidence="7" type="ordered locus">Spirs_2065</name>
</gene>
<keyword evidence="3 6" id="KW-0812">Transmembrane</keyword>
<comment type="subcellular location">
    <subcellularLocation>
        <location evidence="1">Cell membrane</location>
        <topology evidence="1">Multi-pass membrane protein</topology>
    </subcellularLocation>
</comment>
<dbReference type="InterPro" id="IPR001851">
    <property type="entry name" value="ABC_transp_permease"/>
</dbReference>
<accession>E1R301</accession>
<evidence type="ECO:0000256" key="6">
    <source>
        <dbReference type="SAM" id="Phobius"/>
    </source>
</evidence>
<dbReference type="CDD" id="cd06579">
    <property type="entry name" value="TM_PBP1_transp_AraH_like"/>
    <property type="match status" value="1"/>
</dbReference>
<evidence type="ECO:0000256" key="5">
    <source>
        <dbReference type="ARBA" id="ARBA00023136"/>
    </source>
</evidence>
<dbReference type="RefSeq" id="WP_013254651.1">
    <property type="nucleotide sequence ID" value="NC_014364.1"/>
</dbReference>
<reference evidence="7 8" key="1">
    <citation type="journal article" date="2010" name="Stand. Genomic Sci.">
        <title>Complete genome sequence of Spirochaeta smaragdinae type strain (SEBR 4228).</title>
        <authorList>
            <person name="Mavromatis K."/>
            <person name="Yasawong M."/>
            <person name="Chertkov O."/>
            <person name="Lapidus A."/>
            <person name="Lucas S."/>
            <person name="Nolan M."/>
            <person name="Del Rio T.G."/>
            <person name="Tice H."/>
            <person name="Cheng J.F."/>
            <person name="Pitluck S."/>
            <person name="Liolios K."/>
            <person name="Ivanova N."/>
            <person name="Tapia R."/>
            <person name="Han C."/>
            <person name="Bruce D."/>
            <person name="Goodwin L."/>
            <person name="Pati A."/>
            <person name="Chen A."/>
            <person name="Palaniappan K."/>
            <person name="Land M."/>
            <person name="Hauser L."/>
            <person name="Chang Y.J."/>
            <person name="Jeffries C.D."/>
            <person name="Detter J.C."/>
            <person name="Rohde M."/>
            <person name="Brambilla E."/>
            <person name="Spring S."/>
            <person name="Goker M."/>
            <person name="Sikorski J."/>
            <person name="Woyke T."/>
            <person name="Bristow J."/>
            <person name="Eisen J.A."/>
            <person name="Markowitz V."/>
            <person name="Hugenholtz P."/>
            <person name="Klenk H.P."/>
            <person name="Kyrpides N.C."/>
        </authorList>
    </citation>
    <scope>NUCLEOTIDE SEQUENCE [LARGE SCALE GENOMIC DNA]</scope>
    <source>
        <strain evidence="8">DSM 11293 / JCM 15392 / SEBR 4228</strain>
    </source>
</reference>
<dbReference type="Pfam" id="PF02653">
    <property type="entry name" value="BPD_transp_2"/>
    <property type="match status" value="1"/>
</dbReference>
<dbReference type="OrthoDB" id="9784538at2"/>